<sequence length="51" mass="5748">MHLSVEQLCQLFGQPQRPAVCSDFKPDIEVCGNDQADAIRLIGWWEQMTAA</sequence>
<gene>
    <name evidence="1" type="ORF">ALP29_05116</name>
</gene>
<protein>
    <recommendedName>
        <fullName evidence="3">Fe-S-cluster oxidoreductase</fullName>
    </recommendedName>
</protein>
<accession>A0A3M5WCA3</accession>
<dbReference type="EMBL" id="RBUA01000015">
    <property type="protein sequence ID" value="RMU67305.1"/>
    <property type="molecule type" value="Genomic_DNA"/>
</dbReference>
<dbReference type="Proteomes" id="UP000280395">
    <property type="component" value="Unassembled WGS sequence"/>
</dbReference>
<comment type="caution">
    <text evidence="1">The sequence shown here is derived from an EMBL/GenBank/DDBJ whole genome shotgun (WGS) entry which is preliminary data.</text>
</comment>
<name>A0A3M5WCA3_PSESX</name>
<organism evidence="1 2">
    <name type="scientific">Pseudomonas syringae pv. avii</name>
    <dbReference type="NCBI Taxonomy" id="663959"/>
    <lineage>
        <taxon>Bacteria</taxon>
        <taxon>Pseudomonadati</taxon>
        <taxon>Pseudomonadota</taxon>
        <taxon>Gammaproteobacteria</taxon>
        <taxon>Pseudomonadales</taxon>
        <taxon>Pseudomonadaceae</taxon>
        <taxon>Pseudomonas</taxon>
        <taxon>Pseudomonas syringae</taxon>
    </lineage>
</organism>
<reference evidence="1 2" key="1">
    <citation type="submission" date="2018-08" db="EMBL/GenBank/DDBJ databases">
        <title>Recombination of ecologically and evolutionarily significant loci maintains genetic cohesion in the Pseudomonas syringae species complex.</title>
        <authorList>
            <person name="Dillon M."/>
            <person name="Thakur S."/>
            <person name="Almeida R.N.D."/>
            <person name="Weir B.S."/>
            <person name="Guttman D.S."/>
        </authorList>
    </citation>
    <scope>NUCLEOTIDE SEQUENCE [LARGE SCALE GENOMIC DNA]</scope>
    <source>
        <strain evidence="1 2">ICMP 14479</strain>
    </source>
</reference>
<evidence type="ECO:0000313" key="2">
    <source>
        <dbReference type="Proteomes" id="UP000280395"/>
    </source>
</evidence>
<dbReference type="AlphaFoldDB" id="A0A3M5WCA3"/>
<evidence type="ECO:0000313" key="1">
    <source>
        <dbReference type="EMBL" id="RMU67305.1"/>
    </source>
</evidence>
<evidence type="ECO:0008006" key="3">
    <source>
        <dbReference type="Google" id="ProtNLM"/>
    </source>
</evidence>
<proteinExistence type="predicted"/>